<dbReference type="InterPro" id="IPR031357">
    <property type="entry name" value="Stealth_CR3"/>
</dbReference>
<dbReference type="RefSeq" id="WP_147139364.1">
    <property type="nucleotide sequence ID" value="NZ_BAABIJ010000002.1"/>
</dbReference>
<protein>
    <submittedName>
        <fullName evidence="8">Stealth-like protein</fullName>
    </submittedName>
</protein>
<dbReference type="EMBL" id="VLLL01000006">
    <property type="protein sequence ID" value="TWJ12330.1"/>
    <property type="molecule type" value="Genomic_DNA"/>
</dbReference>
<evidence type="ECO:0000259" key="4">
    <source>
        <dbReference type="Pfam" id="PF11380"/>
    </source>
</evidence>
<sequence>MSVAFVVTTGYQLFHYKQMAPHVPDAAVVVEVRKRDFAVSEEAVATHLPGLPVETLSQENLKSLDGRYDAVVCQTPVLPLQFFDKTLVVAQQYSLAKERYQYGVWRAHAHLNLMYGQHPLNRVAGFCRAAAVGNPLLDGIFQGEPPVRDSWQSGGGRKRILYMPTYGSLSSVPSVLPALREIDADVTVKLHHAEDRELVKELPEHMRVVYADADPVRLLAEHDGVISDFSGAAFDALYAGLPVVLAGNPDPRGKDFDRLSDDERQYTVLAGVAAHWQEIGGAEGLYSAFADAEKRRESEDYQAFVEEFFVNPGTAGAECGRRIVSLLETGPAPHFAADQVRATTRRYITTNRSLKSQLSRTGRATVARSVVHGLPLHRRAVRRLLEAAGRSRRLVRIARIARRRVRDRRGADVVVDADRCLAAAPAKRREAVMGLLEPFLLDAGLPLVRDDDRPGSDLAVLATDKRRLRRALSAAAGRHPDLVVRLGHQWKLVDTMPLAKLSFHDIAHADWLEVGTPAERSEYVIGPMGYLKVLFVQHEPERNRYLAQKKVAHRVDWSPLFAQCADRTAPVRVAGERLRHAAGPVDVVYTWVDAGDPAWQADRRRYDGETSNASAANPERFLDRQELRYSLRALELFAPFVRHVYIVTADQRPAWLAPDHPKITVVSHRDVFPDASVLPTFNSHAIEACLHRIPGLSENFVYFNDDVLLGQECDESDFFTIAGQAKVRLSPSQYIYQGRPEDDAIPTDWAAYNSLRLMSNDFDITLDRRVKHVPLVLKRSVLADIEKRYPEEVAATRAARFRSNTDVAIPSMFAQYYGMATGSAVEWPGARNEYVYLDTGRADSLDRFQQILQRPPKFYCLNTTRHTEVDLARQARNLARFFTAALPEPAEWEIPDR</sequence>
<gene>
    <name evidence="8" type="ORF">LX16_3086</name>
</gene>
<evidence type="ECO:0000313" key="8">
    <source>
        <dbReference type="EMBL" id="TWJ12330.1"/>
    </source>
</evidence>
<keyword evidence="9" id="KW-1185">Reference proteome</keyword>
<keyword evidence="3" id="KW-0270">Exopolysaccharide synthesis</keyword>
<evidence type="ECO:0000256" key="2">
    <source>
        <dbReference type="ARBA" id="ARBA00022679"/>
    </source>
</evidence>
<evidence type="ECO:0000259" key="7">
    <source>
        <dbReference type="Pfam" id="PF17103"/>
    </source>
</evidence>
<feature type="domain" description="Stealth protein CR2 conserved region 2" evidence="4">
    <location>
        <begin position="620"/>
        <end position="725"/>
    </location>
</feature>
<name>A0A562V360_9ACTN</name>
<keyword evidence="2" id="KW-0808">Transferase</keyword>
<dbReference type="Pfam" id="PF17103">
    <property type="entry name" value="Stealth_CR4"/>
    <property type="match status" value="1"/>
</dbReference>
<accession>A0A562V360</accession>
<dbReference type="SUPFAM" id="SSF53756">
    <property type="entry name" value="UDP-Glycosyltransferase/glycogen phosphorylase"/>
    <property type="match status" value="1"/>
</dbReference>
<evidence type="ECO:0000256" key="1">
    <source>
        <dbReference type="ARBA" id="ARBA00007583"/>
    </source>
</evidence>
<dbReference type="OrthoDB" id="570545at2"/>
<feature type="domain" description="Stealth protein CR4 conserved region 4" evidence="7">
    <location>
        <begin position="850"/>
        <end position="896"/>
    </location>
</feature>
<dbReference type="Pfam" id="PF17102">
    <property type="entry name" value="Stealth_CR3"/>
    <property type="match status" value="1"/>
</dbReference>
<feature type="domain" description="Stealth protein CR1 conserved region 1" evidence="5">
    <location>
        <begin position="584"/>
        <end position="609"/>
    </location>
</feature>
<reference evidence="8 9" key="1">
    <citation type="journal article" date="2013" name="Stand. Genomic Sci.">
        <title>Genomic Encyclopedia of Type Strains, Phase I: The one thousand microbial genomes (KMG-I) project.</title>
        <authorList>
            <person name="Kyrpides N.C."/>
            <person name="Woyke T."/>
            <person name="Eisen J.A."/>
            <person name="Garrity G."/>
            <person name="Lilburn T.G."/>
            <person name="Beck B.J."/>
            <person name="Whitman W.B."/>
            <person name="Hugenholtz P."/>
            <person name="Klenk H.P."/>
        </authorList>
    </citation>
    <scope>NUCLEOTIDE SEQUENCE [LARGE SCALE GENOMIC DNA]</scope>
    <source>
        <strain evidence="8 9">DSM 45044</strain>
    </source>
</reference>
<evidence type="ECO:0000259" key="5">
    <source>
        <dbReference type="Pfam" id="PF17101"/>
    </source>
</evidence>
<evidence type="ECO:0000313" key="9">
    <source>
        <dbReference type="Proteomes" id="UP000321617"/>
    </source>
</evidence>
<organism evidence="8 9">
    <name type="scientific">Stackebrandtia albiflava</name>
    <dbReference type="NCBI Taxonomy" id="406432"/>
    <lineage>
        <taxon>Bacteria</taxon>
        <taxon>Bacillati</taxon>
        <taxon>Actinomycetota</taxon>
        <taxon>Actinomycetes</taxon>
        <taxon>Glycomycetales</taxon>
        <taxon>Glycomycetaceae</taxon>
        <taxon>Stackebrandtia</taxon>
    </lineage>
</organism>
<dbReference type="Pfam" id="PF17101">
    <property type="entry name" value="Stealth_CR1"/>
    <property type="match status" value="1"/>
</dbReference>
<dbReference type="GO" id="GO:0016772">
    <property type="term" value="F:transferase activity, transferring phosphorus-containing groups"/>
    <property type="evidence" value="ECO:0007669"/>
    <property type="project" value="InterPro"/>
</dbReference>
<comment type="similarity">
    <text evidence="1">Belongs to the stealth family.</text>
</comment>
<dbReference type="InterPro" id="IPR043148">
    <property type="entry name" value="TagF_C"/>
</dbReference>
<dbReference type="PANTHER" id="PTHR24045:SF0">
    <property type="entry name" value="N-ACETYLGLUCOSAMINE-1-PHOSPHOTRANSFERASE SUBUNITS ALPHA_BETA"/>
    <property type="match status" value="1"/>
</dbReference>
<evidence type="ECO:0000259" key="6">
    <source>
        <dbReference type="Pfam" id="PF17102"/>
    </source>
</evidence>
<dbReference type="AlphaFoldDB" id="A0A562V360"/>
<dbReference type="PANTHER" id="PTHR24045">
    <property type="match status" value="1"/>
</dbReference>
<dbReference type="InterPro" id="IPR021520">
    <property type="entry name" value="Stealth_CR2"/>
</dbReference>
<dbReference type="InterPro" id="IPR047141">
    <property type="entry name" value="Stealth"/>
</dbReference>
<dbReference type="Gene3D" id="3.40.50.12580">
    <property type="match status" value="1"/>
</dbReference>
<dbReference type="InterPro" id="IPR031356">
    <property type="entry name" value="Stealth_CR4"/>
</dbReference>
<dbReference type="Proteomes" id="UP000321617">
    <property type="component" value="Unassembled WGS sequence"/>
</dbReference>
<evidence type="ECO:0000256" key="3">
    <source>
        <dbReference type="ARBA" id="ARBA00023169"/>
    </source>
</evidence>
<dbReference type="GO" id="GO:0000271">
    <property type="term" value="P:polysaccharide biosynthetic process"/>
    <property type="evidence" value="ECO:0007669"/>
    <property type="project" value="UniProtKB-KW"/>
</dbReference>
<comment type="caution">
    <text evidence="8">The sequence shown here is derived from an EMBL/GenBank/DDBJ whole genome shotgun (WGS) entry which is preliminary data.</text>
</comment>
<feature type="domain" description="Stealth protein CR3 conserved region 3" evidence="6">
    <location>
        <begin position="771"/>
        <end position="817"/>
    </location>
</feature>
<dbReference type="Pfam" id="PF11380">
    <property type="entry name" value="Stealth_CR2"/>
    <property type="match status" value="1"/>
</dbReference>
<dbReference type="InterPro" id="IPR031358">
    <property type="entry name" value="Stealth_CR1"/>
</dbReference>
<proteinExistence type="inferred from homology"/>